<evidence type="ECO:0000256" key="2">
    <source>
        <dbReference type="SAM" id="Phobius"/>
    </source>
</evidence>
<evidence type="ECO:0000259" key="3">
    <source>
        <dbReference type="Pfam" id="PF13614"/>
    </source>
</evidence>
<protein>
    <submittedName>
        <fullName evidence="4">Uncharacterized protein involved in exopolysaccharide biosynthesis</fullName>
    </submittedName>
</protein>
<keyword evidence="5" id="KW-1185">Reference proteome</keyword>
<keyword evidence="2" id="KW-0472">Membrane</keyword>
<dbReference type="OrthoDB" id="972983at2"/>
<name>A0A495J8Z4_9SPHI</name>
<feature type="coiled-coil region" evidence="1">
    <location>
        <begin position="242"/>
        <end position="269"/>
    </location>
</feature>
<dbReference type="AlphaFoldDB" id="A0A495J8Z4"/>
<evidence type="ECO:0000313" key="4">
    <source>
        <dbReference type="EMBL" id="RKR85480.1"/>
    </source>
</evidence>
<keyword evidence="2" id="KW-0812">Transmembrane</keyword>
<dbReference type="Gene3D" id="3.40.50.300">
    <property type="entry name" value="P-loop containing nucleotide triphosphate hydrolases"/>
    <property type="match status" value="1"/>
</dbReference>
<evidence type="ECO:0000313" key="5">
    <source>
        <dbReference type="Proteomes" id="UP000268007"/>
    </source>
</evidence>
<organism evidence="4 5">
    <name type="scientific">Mucilaginibacter gracilis</name>
    <dbReference type="NCBI Taxonomy" id="423350"/>
    <lineage>
        <taxon>Bacteria</taxon>
        <taxon>Pseudomonadati</taxon>
        <taxon>Bacteroidota</taxon>
        <taxon>Sphingobacteriia</taxon>
        <taxon>Sphingobacteriales</taxon>
        <taxon>Sphingobacteriaceae</taxon>
        <taxon>Mucilaginibacter</taxon>
    </lineage>
</organism>
<dbReference type="GO" id="GO:0004713">
    <property type="term" value="F:protein tyrosine kinase activity"/>
    <property type="evidence" value="ECO:0007669"/>
    <property type="project" value="TreeGrafter"/>
</dbReference>
<feature type="domain" description="AAA" evidence="3">
    <location>
        <begin position="542"/>
        <end position="654"/>
    </location>
</feature>
<dbReference type="GO" id="GO:0005886">
    <property type="term" value="C:plasma membrane"/>
    <property type="evidence" value="ECO:0007669"/>
    <property type="project" value="TreeGrafter"/>
</dbReference>
<keyword evidence="1" id="KW-0175">Coiled coil</keyword>
<proteinExistence type="predicted"/>
<dbReference type="InterPro" id="IPR050445">
    <property type="entry name" value="Bact_polysacc_biosynth/exp"/>
</dbReference>
<gene>
    <name evidence="4" type="ORF">BDD43_5751</name>
</gene>
<dbReference type="SUPFAM" id="SSF52540">
    <property type="entry name" value="P-loop containing nucleoside triphosphate hydrolases"/>
    <property type="match status" value="1"/>
</dbReference>
<dbReference type="PANTHER" id="PTHR32309">
    <property type="entry name" value="TYROSINE-PROTEIN KINASE"/>
    <property type="match status" value="1"/>
</dbReference>
<dbReference type="Proteomes" id="UP000268007">
    <property type="component" value="Unassembled WGS sequence"/>
</dbReference>
<dbReference type="RefSeq" id="WP_121201526.1">
    <property type="nucleotide sequence ID" value="NZ_RBKU01000001.1"/>
</dbReference>
<reference evidence="4 5" key="1">
    <citation type="submission" date="2018-10" db="EMBL/GenBank/DDBJ databases">
        <title>Genomic Encyclopedia of Archaeal and Bacterial Type Strains, Phase II (KMG-II): from individual species to whole genera.</title>
        <authorList>
            <person name="Goeker M."/>
        </authorList>
    </citation>
    <scope>NUCLEOTIDE SEQUENCE [LARGE SCALE GENOMIC DNA]</scope>
    <source>
        <strain evidence="4 5">DSM 18602</strain>
    </source>
</reference>
<feature type="transmembrane region" description="Helical" evidence="2">
    <location>
        <begin position="452"/>
        <end position="476"/>
    </location>
</feature>
<dbReference type="Pfam" id="PF13614">
    <property type="entry name" value="AAA_31"/>
    <property type="match status" value="1"/>
</dbReference>
<dbReference type="InterPro" id="IPR025669">
    <property type="entry name" value="AAA_dom"/>
</dbReference>
<comment type="caution">
    <text evidence="4">The sequence shown here is derived from an EMBL/GenBank/DDBJ whole genome shotgun (WGS) entry which is preliminary data.</text>
</comment>
<feature type="transmembrane region" description="Helical" evidence="2">
    <location>
        <begin position="12"/>
        <end position="31"/>
    </location>
</feature>
<accession>A0A495J8Z4</accession>
<sequence length="714" mass="81447">MELKDFVSLLKRYKLILIILPSVAIVATYFYTRKLPDVYTSQTQISTGIVDQSQKLPDEAVAGESQIFIQFSNIMTMMKMNRILNQVSYQLILHDLTSREPFRKPSKLFKDLNPSARAHAIEVYTKLYNVHGLLQSWDEDQRGLSSVISSMQYDPGSIQSKMTVYRNEASDYIHIDYSSDNPQLSAFVVNTIVKEFITYYTSSERENQLKAVRFLDSLLAAKKYLMDVKRDSLKRFKIDNHILDITNQAASLYNQIADLDNRKQQADAEVASNSGAIREIDNKFNPHERKNFENFRNQVNAKITRNKDLQKTFVNSWVKSSYNPYYQAKVDSIQRVIDDQISQTIDETSDNPASAKASLQAQKMDLEIKLNLARYSISTFNGEITKLRSQLDLLVPLQAKIQEMEKSLDDDSKEYLELLAKDNQASVTANFSSKLRQVELATPGGAEASKKMLLTIAAGIIVEIFCILILFILFYLDDSIRHPKTLANKTGLPVLGYLNVIKGSTLDLKKIWEIENRGKMQQFKDLLRSIRFEIDQELHGNKILAITSLGDGDGKTLLAISLAYSYSIINKRVLLIDGNFSNPTISKTVQPKLFIEDYFRDDPDYKDVILNTSISVLGNHGSDITLLEIENERIIQQKFSKLKSMYDIIIIEVQDMDKMNKAKEWLLFADKTIAVFEARQSLDENRKASVKYFASLGSKFAGWIFNKATAEPYS</sequence>
<evidence type="ECO:0000256" key="1">
    <source>
        <dbReference type="SAM" id="Coils"/>
    </source>
</evidence>
<keyword evidence="2" id="KW-1133">Transmembrane helix</keyword>
<dbReference type="InterPro" id="IPR027417">
    <property type="entry name" value="P-loop_NTPase"/>
</dbReference>
<dbReference type="PANTHER" id="PTHR32309:SF13">
    <property type="entry name" value="FERRIC ENTEROBACTIN TRANSPORT PROTEIN FEPE"/>
    <property type="match status" value="1"/>
</dbReference>
<dbReference type="EMBL" id="RBKU01000001">
    <property type="protein sequence ID" value="RKR85480.1"/>
    <property type="molecule type" value="Genomic_DNA"/>
</dbReference>